<comment type="caution">
    <text evidence="1">The sequence shown here is derived from an EMBL/GenBank/DDBJ whole genome shotgun (WGS) entry which is preliminary data.</text>
</comment>
<keyword evidence="2" id="KW-1185">Reference proteome</keyword>
<dbReference type="Proteomes" id="UP000319769">
    <property type="component" value="Unassembled WGS sequence"/>
</dbReference>
<dbReference type="RefSeq" id="WP_144750226.1">
    <property type="nucleotide sequence ID" value="NZ_VMNW02000015.1"/>
</dbReference>
<evidence type="ECO:0000313" key="2">
    <source>
        <dbReference type="Proteomes" id="UP000319769"/>
    </source>
</evidence>
<gene>
    <name evidence="1" type="ORF">FPZ12_013480</name>
</gene>
<accession>A0A5N0V849</accession>
<dbReference type="GO" id="GO:0008168">
    <property type="term" value="F:methyltransferase activity"/>
    <property type="evidence" value="ECO:0007669"/>
    <property type="project" value="UniProtKB-KW"/>
</dbReference>
<dbReference type="SUPFAM" id="SSF53335">
    <property type="entry name" value="S-adenosyl-L-methionine-dependent methyltransferases"/>
    <property type="match status" value="1"/>
</dbReference>
<dbReference type="OrthoDB" id="5242847at2"/>
<dbReference type="Gene3D" id="3.40.50.150">
    <property type="entry name" value="Vaccinia Virus protein VP39"/>
    <property type="match status" value="1"/>
</dbReference>
<organism evidence="1 2">
    <name type="scientific">Amycolatopsis acidicola</name>
    <dbReference type="NCBI Taxonomy" id="2596893"/>
    <lineage>
        <taxon>Bacteria</taxon>
        <taxon>Bacillati</taxon>
        <taxon>Actinomycetota</taxon>
        <taxon>Actinomycetes</taxon>
        <taxon>Pseudonocardiales</taxon>
        <taxon>Pseudonocardiaceae</taxon>
        <taxon>Amycolatopsis</taxon>
    </lineage>
</organism>
<dbReference type="GO" id="GO:0032259">
    <property type="term" value="P:methylation"/>
    <property type="evidence" value="ECO:0007669"/>
    <property type="project" value="UniProtKB-KW"/>
</dbReference>
<dbReference type="InterPro" id="IPR029063">
    <property type="entry name" value="SAM-dependent_MTases_sf"/>
</dbReference>
<reference evidence="1" key="1">
    <citation type="submission" date="2019-09" db="EMBL/GenBank/DDBJ databases">
        <authorList>
            <person name="Teo W.F.A."/>
            <person name="Duangmal K."/>
        </authorList>
    </citation>
    <scope>NUCLEOTIDE SEQUENCE [LARGE SCALE GENOMIC DNA]</scope>
    <source>
        <strain evidence="1">K81G1</strain>
    </source>
</reference>
<evidence type="ECO:0000313" key="1">
    <source>
        <dbReference type="EMBL" id="KAA9161864.1"/>
    </source>
</evidence>
<keyword evidence="1" id="KW-0489">Methyltransferase</keyword>
<keyword evidence="1" id="KW-0808">Transferase</keyword>
<proteinExistence type="predicted"/>
<protein>
    <submittedName>
        <fullName evidence="1">Methyltransferase domain-containing protein</fullName>
    </submittedName>
</protein>
<dbReference type="Pfam" id="PF13489">
    <property type="entry name" value="Methyltransf_23"/>
    <property type="match status" value="1"/>
</dbReference>
<dbReference type="AlphaFoldDB" id="A0A5N0V849"/>
<sequence length="260" mass="28383">MSAVEQWAEHLAGWAIPGHILAAAPESPFTLPGKVFVRRADRQIGGPRTPTHRSVLAALDGGGTLLDVGAGAGAASLPCAEAITHVTAVDTNLLEEFAERAEMLGLPHRTVEGRWPNAAAQAGTVDVTVCANVLYNVPDLEPFVRALNEHTRRAVVVELNEHHPMTRMSPLWERFHGIHRPGRPTSDDAVAALRELGVRPEIRRWQEKAAPIPFPELVETTRKRLCLGVDRADEVADALRGTDPGIRRMTTVTWSPERTL</sequence>
<name>A0A5N0V849_9PSEU</name>
<dbReference type="EMBL" id="VMNW02000015">
    <property type="protein sequence ID" value="KAA9161864.1"/>
    <property type="molecule type" value="Genomic_DNA"/>
</dbReference>